<feature type="region of interest" description="Disordered" evidence="1">
    <location>
        <begin position="146"/>
        <end position="173"/>
    </location>
</feature>
<dbReference type="Pfam" id="PF11014">
    <property type="entry name" value="DUF2852"/>
    <property type="match status" value="1"/>
</dbReference>
<protein>
    <submittedName>
        <fullName evidence="3">Uncharacterized protein DUF2852</fullName>
    </submittedName>
</protein>
<dbReference type="InterPro" id="IPR021273">
    <property type="entry name" value="DUF2852"/>
</dbReference>
<keyword evidence="2" id="KW-0812">Transmembrane</keyword>
<evidence type="ECO:0000313" key="4">
    <source>
        <dbReference type="Proteomes" id="UP000244224"/>
    </source>
</evidence>
<evidence type="ECO:0000256" key="2">
    <source>
        <dbReference type="SAM" id="Phobius"/>
    </source>
</evidence>
<evidence type="ECO:0000313" key="3">
    <source>
        <dbReference type="EMBL" id="PTX48576.1"/>
    </source>
</evidence>
<proteinExistence type="predicted"/>
<dbReference type="Proteomes" id="UP000244224">
    <property type="component" value="Unassembled WGS sequence"/>
</dbReference>
<keyword evidence="2" id="KW-0472">Membrane</keyword>
<feature type="transmembrane region" description="Helical" evidence="2">
    <location>
        <begin position="49"/>
        <end position="75"/>
    </location>
</feature>
<reference evidence="3 4" key="1">
    <citation type="submission" date="2018-04" db="EMBL/GenBank/DDBJ databases">
        <title>Genomic Encyclopedia of Archaeal and Bacterial Type Strains, Phase II (KMG-II): from individual species to whole genera.</title>
        <authorList>
            <person name="Goeker M."/>
        </authorList>
    </citation>
    <scope>NUCLEOTIDE SEQUENCE [LARGE SCALE GENOMIC DNA]</scope>
    <source>
        <strain evidence="3 4">DSM 21823</strain>
    </source>
</reference>
<dbReference type="AlphaFoldDB" id="A0A2T6AXQ9"/>
<name>A0A2T6AXQ9_9RHOB</name>
<feature type="compositionally biased region" description="Basic and acidic residues" evidence="1">
    <location>
        <begin position="146"/>
        <end position="166"/>
    </location>
</feature>
<gene>
    <name evidence="3" type="ORF">C8N34_10983</name>
</gene>
<sequence length="173" mass="19856">MRISDHVKAIHIQRNRETAMSYATSTAVPSGPTNIFRRAEGWLDQRGKLAWIAAMVLGFIFVWPVGLALLAYMIFAGKFRSSSYSDRKDDTMFCRHRHHHHDHAAFRSSGNTAFDAYKAETLKRLETEQEAFESFLQRLREAKDKQEFDSFMDERARRAAEPKAEEPAAPGAY</sequence>
<evidence type="ECO:0000256" key="1">
    <source>
        <dbReference type="SAM" id="MobiDB-lite"/>
    </source>
</evidence>
<dbReference type="EMBL" id="QBKP01000009">
    <property type="protein sequence ID" value="PTX48576.1"/>
    <property type="molecule type" value="Genomic_DNA"/>
</dbReference>
<accession>A0A2T6AXQ9</accession>
<organism evidence="3 4">
    <name type="scientific">Gemmobacter caeni</name>
    <dbReference type="NCBI Taxonomy" id="589035"/>
    <lineage>
        <taxon>Bacteria</taxon>
        <taxon>Pseudomonadati</taxon>
        <taxon>Pseudomonadota</taxon>
        <taxon>Alphaproteobacteria</taxon>
        <taxon>Rhodobacterales</taxon>
        <taxon>Paracoccaceae</taxon>
        <taxon>Gemmobacter</taxon>
    </lineage>
</organism>
<keyword evidence="2" id="KW-1133">Transmembrane helix</keyword>
<keyword evidence="4" id="KW-1185">Reference proteome</keyword>
<comment type="caution">
    <text evidence="3">The sequence shown here is derived from an EMBL/GenBank/DDBJ whole genome shotgun (WGS) entry which is preliminary data.</text>
</comment>